<proteinExistence type="predicted"/>
<dbReference type="EMBL" id="BDGG01000012">
    <property type="protein sequence ID" value="GAV05767.1"/>
    <property type="molecule type" value="Genomic_DNA"/>
</dbReference>
<keyword evidence="2" id="KW-1185">Reference proteome</keyword>
<comment type="caution">
    <text evidence="1">The sequence shown here is derived from an EMBL/GenBank/DDBJ whole genome shotgun (WGS) entry which is preliminary data.</text>
</comment>
<evidence type="ECO:0000313" key="2">
    <source>
        <dbReference type="Proteomes" id="UP000186922"/>
    </source>
</evidence>
<reference evidence="1 2" key="1">
    <citation type="journal article" date="2016" name="Nat. Commun.">
        <title>Extremotolerant tardigrade genome and improved radiotolerance of human cultured cells by tardigrade-unique protein.</title>
        <authorList>
            <person name="Hashimoto T."/>
            <person name="Horikawa D.D."/>
            <person name="Saito Y."/>
            <person name="Kuwahara H."/>
            <person name="Kozuka-Hata H."/>
            <person name="Shin-I T."/>
            <person name="Minakuchi Y."/>
            <person name="Ohishi K."/>
            <person name="Motoyama A."/>
            <person name="Aizu T."/>
            <person name="Enomoto A."/>
            <person name="Kondo K."/>
            <person name="Tanaka S."/>
            <person name="Hara Y."/>
            <person name="Koshikawa S."/>
            <person name="Sagara H."/>
            <person name="Miura T."/>
            <person name="Yokobori S."/>
            <person name="Miyagawa K."/>
            <person name="Suzuki Y."/>
            <person name="Kubo T."/>
            <person name="Oyama M."/>
            <person name="Kohara Y."/>
            <person name="Fujiyama A."/>
            <person name="Arakawa K."/>
            <person name="Katayama T."/>
            <person name="Toyoda A."/>
            <person name="Kunieda T."/>
        </authorList>
    </citation>
    <scope>NUCLEOTIDE SEQUENCE [LARGE SCALE GENOMIC DNA]</scope>
    <source>
        <strain evidence="1 2">YOKOZUNA-1</strain>
    </source>
</reference>
<evidence type="ECO:0000313" key="1">
    <source>
        <dbReference type="EMBL" id="GAV05767.1"/>
    </source>
</evidence>
<accession>A0A1D1VWC8</accession>
<dbReference type="AlphaFoldDB" id="A0A1D1VWC8"/>
<gene>
    <name evidence="1" type="primary">RvY_15847-1</name>
    <name evidence="1" type="synonym">RvY_15847.1</name>
    <name evidence="1" type="ORF">RvY_15847</name>
</gene>
<sequence length="140" mass="15831">MEKITVQASGGSGWVKWLALSLAVPFRKSQQSASFLVTSYPRFTETRLRLQNSKQMSELYQSVQAALRNRDEVDNFRTSVSQKSSFDFNSKFAKKFPAPGKRRLVGNKQACHALGEARLFFLAISIQQSCVANFRTMTQI</sequence>
<dbReference type="Proteomes" id="UP000186922">
    <property type="component" value="Unassembled WGS sequence"/>
</dbReference>
<name>A0A1D1VWC8_RAMVA</name>
<organism evidence="1 2">
    <name type="scientific">Ramazzottius varieornatus</name>
    <name type="common">Water bear</name>
    <name type="synonym">Tardigrade</name>
    <dbReference type="NCBI Taxonomy" id="947166"/>
    <lineage>
        <taxon>Eukaryota</taxon>
        <taxon>Metazoa</taxon>
        <taxon>Ecdysozoa</taxon>
        <taxon>Tardigrada</taxon>
        <taxon>Eutardigrada</taxon>
        <taxon>Parachela</taxon>
        <taxon>Hypsibioidea</taxon>
        <taxon>Ramazzottiidae</taxon>
        <taxon>Ramazzottius</taxon>
    </lineage>
</organism>
<protein>
    <submittedName>
        <fullName evidence="1">Uncharacterized protein</fullName>
    </submittedName>
</protein>